<feature type="domain" description="DUF11" evidence="2">
    <location>
        <begin position="530"/>
        <end position="637"/>
    </location>
</feature>
<evidence type="ECO:0000256" key="1">
    <source>
        <dbReference type="SAM" id="MobiDB-lite"/>
    </source>
</evidence>
<dbReference type="Proteomes" id="UP001501469">
    <property type="component" value="Unassembled WGS sequence"/>
</dbReference>
<feature type="domain" description="DUF11" evidence="2">
    <location>
        <begin position="660"/>
        <end position="796"/>
    </location>
</feature>
<comment type="caution">
    <text evidence="3">The sequence shown here is derived from an EMBL/GenBank/DDBJ whole genome shotgun (WGS) entry which is preliminary data.</text>
</comment>
<dbReference type="Gene3D" id="2.60.40.10">
    <property type="entry name" value="Immunoglobulins"/>
    <property type="match status" value="1"/>
</dbReference>
<dbReference type="InterPro" id="IPR001434">
    <property type="entry name" value="OmcB-like_DUF11"/>
</dbReference>
<dbReference type="NCBIfam" id="TIGR01451">
    <property type="entry name" value="B_ant_repeat"/>
    <property type="match status" value="2"/>
</dbReference>
<feature type="region of interest" description="Disordered" evidence="1">
    <location>
        <begin position="499"/>
        <end position="536"/>
    </location>
</feature>
<feature type="domain" description="DUF11" evidence="2">
    <location>
        <begin position="264"/>
        <end position="377"/>
    </location>
</feature>
<feature type="domain" description="DUF11" evidence="2">
    <location>
        <begin position="924"/>
        <end position="1037"/>
    </location>
</feature>
<evidence type="ECO:0000313" key="4">
    <source>
        <dbReference type="Proteomes" id="UP001501469"/>
    </source>
</evidence>
<reference evidence="4" key="1">
    <citation type="journal article" date="2019" name="Int. J. Syst. Evol. Microbiol.">
        <title>The Global Catalogue of Microorganisms (GCM) 10K type strain sequencing project: providing services to taxonomists for standard genome sequencing and annotation.</title>
        <authorList>
            <consortium name="The Broad Institute Genomics Platform"/>
            <consortium name="The Broad Institute Genome Sequencing Center for Infectious Disease"/>
            <person name="Wu L."/>
            <person name="Ma J."/>
        </authorList>
    </citation>
    <scope>NUCLEOTIDE SEQUENCE [LARGE SCALE GENOMIC DNA]</scope>
    <source>
        <strain evidence="4">JCM 17225</strain>
    </source>
</reference>
<dbReference type="InterPro" id="IPR026444">
    <property type="entry name" value="Secre_tail"/>
</dbReference>
<dbReference type="InterPro" id="IPR051172">
    <property type="entry name" value="Chlamydia_OmcB"/>
</dbReference>
<organism evidence="3 4">
    <name type="scientific">Hymenobacter glaciei</name>
    <dbReference type="NCBI Taxonomy" id="877209"/>
    <lineage>
        <taxon>Bacteria</taxon>
        <taxon>Pseudomonadati</taxon>
        <taxon>Bacteroidota</taxon>
        <taxon>Cytophagia</taxon>
        <taxon>Cytophagales</taxon>
        <taxon>Hymenobacteraceae</taxon>
        <taxon>Hymenobacter</taxon>
    </lineage>
</organism>
<keyword evidence="4" id="KW-1185">Reference proteome</keyword>
<dbReference type="InterPro" id="IPR047589">
    <property type="entry name" value="DUF11_rpt"/>
</dbReference>
<dbReference type="PANTHER" id="PTHR34819">
    <property type="entry name" value="LARGE CYSTEINE-RICH PERIPLASMIC PROTEIN OMCB"/>
    <property type="match status" value="1"/>
</dbReference>
<feature type="compositionally biased region" description="Polar residues" evidence="1">
    <location>
        <begin position="499"/>
        <end position="534"/>
    </location>
</feature>
<accession>A0ABP7TH19</accession>
<feature type="domain" description="DUF11" evidence="2">
    <location>
        <begin position="390"/>
        <end position="516"/>
    </location>
</feature>
<dbReference type="NCBIfam" id="TIGR04183">
    <property type="entry name" value="Por_Secre_tail"/>
    <property type="match status" value="1"/>
</dbReference>
<evidence type="ECO:0000313" key="3">
    <source>
        <dbReference type="EMBL" id="GAA4026229.1"/>
    </source>
</evidence>
<name>A0ABP7TH19_9BACT</name>
<gene>
    <name evidence="3" type="ORF">GCM10022409_07760</name>
</gene>
<dbReference type="InterPro" id="IPR013783">
    <property type="entry name" value="Ig-like_fold"/>
</dbReference>
<proteinExistence type="predicted"/>
<protein>
    <recommendedName>
        <fullName evidence="2">DUF11 domain-containing protein</fullName>
    </recommendedName>
</protein>
<dbReference type="Pfam" id="PF01345">
    <property type="entry name" value="DUF11"/>
    <property type="match status" value="6"/>
</dbReference>
<feature type="domain" description="DUF11" evidence="2">
    <location>
        <begin position="812"/>
        <end position="916"/>
    </location>
</feature>
<dbReference type="EMBL" id="BAABDK010000006">
    <property type="protein sequence ID" value="GAA4026229.1"/>
    <property type="molecule type" value="Genomic_DNA"/>
</dbReference>
<sequence>MQTNSSDLLNAANLSFDPTSGYFGTAVFTYAAIDNTGVESNPVGYGIPVTSASCSTGTATSQRSILDFTTRAIGENFAATKTITVDGVTITASPAAFPFTTGTNTQSSFDIQDIAGLPGKGLAWQQNYNTGSSKNSTATFTFSKPVANFTLTLGDIDRNTTNNADQEYIDRMVFNAYDANGNLITLSASNVSAGSASSFTGGNAVTANANLTSDPAGNVTVTFPQSITRLTLIYSNQTANADAGFQFVSIPQFAWCNAAAAAAVTTTLSGPSSVLVGQTVTYTATTTNNGGLTATNNVVTLTLPDKPAAGNVTVTNGTYNPTTGVVTFNAQDLAAGATATNSVSFVAQVSPSTVSGTAASTSSAFDADASDNNGTSTSATVTTTVLPIADVTTTVTPSQAVAVAGQPISFAVAYTNNGPSTAPGYTQALQLPAGLGASNVTFSSLPAGVTAAYNNATGAVTFTGAPTTLANGASQNLTVNIASVPSGLASISVKSTVGTSASQGGDTAPNSATSTVPVATPTDLSTTISGPTSATQGNQVTLNVTTTNNGPATGYNVVQTVQLATGLTNVFVSNNGVYNSGNGVVTFPALPALASGQTAINYISFTAPAAAMTPTATVTPNTTATGDTNPANNTASLNGVPGGSLAINPASANVANLYTTITPSALTVSAGSNVTLTVVTGNAGPSAASNVVETVQLQPGLSGLLINGAAATGPAVGNEVPYANGNKYNTQTGVVTFAALTSLASGSTVSNTLTFPAPVTVSGQLPATAAVSSTSPTLAQATADPIPADNVASTKVTVTQTSADLAAAISGPASVVFGQPVTYTATFTNNGVSAASNAAATVQLPAGLSNVSLSQGTYDAATGVVTFPTVASAAPGSALSYTISFSPPTTGTYNASANYTSSSPDATPANNTASTSTTVLPAADLAVLLNAPATAATGGAVTYVAETTNNGPQTATSVVTTIQLPVGLALASVTSSGGTYSPTTGLVTFNTASLVSGASVSNFATYTNTSATTFTGQAVVSSAIADPNSGNNTSNTSTTITTTTGVTTVDILTTLTGPAGTVAPGSPVTLTVGYDNQASSGTLNNIVEALYLPPGTVVSTVNGTAPATTPATGVTSYNSTTGVLIFANNSLTKAGGGSTDSYSVVLTAPATGASFSAVSVVAVPYAETAITNNRVLLTIPLTQPAAPTTYDEQTALAGPASALPGTAVTYTVQTLNNGPANSGTVTQSVSFPAGTVITNNGGGTVSTSGGVTTITFPAFSGQAPGTGSAVVKSFTVTMPASGSLVVNASVTATGETGTAANNTASATTTQANQAPVAASIVNALMLPRGNTAGPQLISPLNAIDSDGTIASYQLTSIPDAATQGVLSFDNGGTYTTITSATQSLTPAQALTLKFDPVSTFVGNVFFAYTAIDNLGSVSTPVLYTIQVGQDNAALYGTTPVKGGTTATGLTKYAANDVIAFVTDVNAARYNSTGQLYNATTGALASGASNGLATSGTNATTDAAGTTLLAAQGLVLNAATGQITVSDPTKLTAGTYTVNITTTDLFGGVTTQAVPFTIGARPLPVELTAFTATAKNLDALLTWNTASEKNSDRFEVERSLNGTDFVKIDEVRGQGTGSSATDYARTDVRIGAKANGLVYYRLKQVDTDGASIYSPVRSVRFGQVAPAIALFPNPATTATSLDLTALPAGSYQVSVLDAAGRVVLYTTLEAGLSHALQLNTIASGSYTLLVRGANGGQVVNLTKRLVKE</sequence>
<evidence type="ECO:0000259" key="2">
    <source>
        <dbReference type="Pfam" id="PF01345"/>
    </source>
</evidence>
<dbReference type="RefSeq" id="WP_345050522.1">
    <property type="nucleotide sequence ID" value="NZ_BAABDK010000006.1"/>
</dbReference>